<dbReference type="GO" id="GO:0016887">
    <property type="term" value="F:ATP hydrolysis activity"/>
    <property type="evidence" value="ECO:0007669"/>
    <property type="project" value="UniProtKB-UniRule"/>
</dbReference>
<dbReference type="SUPFAM" id="SSF52540">
    <property type="entry name" value="P-loop containing nucleoside triphosphate hydrolases"/>
    <property type="match status" value="1"/>
</dbReference>
<comment type="subunit">
    <text evidence="7">The complex is probably composed of two ATP-binding proteins (TmoW), two transmembrane proteins (TmoV) and a solute-binding protein (TmoX).</text>
</comment>
<comment type="catalytic activity">
    <reaction evidence="6">
        <text>a quaternary ammonium(out) + ATP + H2O = a quaternary ammonium(in) + ADP + phosphate + H(+)</text>
        <dbReference type="Rhea" id="RHEA:11036"/>
        <dbReference type="ChEBI" id="CHEBI:15377"/>
        <dbReference type="ChEBI" id="CHEBI:15378"/>
        <dbReference type="ChEBI" id="CHEBI:30616"/>
        <dbReference type="ChEBI" id="CHEBI:35267"/>
        <dbReference type="ChEBI" id="CHEBI:43474"/>
        <dbReference type="ChEBI" id="CHEBI:456216"/>
        <dbReference type="EC" id="7.6.2.9"/>
    </reaction>
    <physiologicalReaction direction="left-to-right" evidence="6">
        <dbReference type="Rhea" id="RHEA:11037"/>
    </physiologicalReaction>
</comment>
<dbReference type="InterPro" id="IPR051921">
    <property type="entry name" value="ABC_osmolyte_uptake_ATP-bind"/>
</dbReference>
<dbReference type="OrthoDB" id="9802264at2"/>
<feature type="domain" description="ABC transporter" evidence="9">
    <location>
        <begin position="29"/>
        <end position="265"/>
    </location>
</feature>
<dbReference type="NCBIfam" id="TIGR01186">
    <property type="entry name" value="proV"/>
    <property type="match status" value="1"/>
</dbReference>
<dbReference type="EC" id="7.6.2.9" evidence="8"/>
<dbReference type="InterPro" id="IPR005892">
    <property type="entry name" value="Gly-betaine_transp_ATP-bd"/>
</dbReference>
<dbReference type="AlphaFoldDB" id="A0A086Y301"/>
<keyword evidence="8" id="KW-0997">Cell inner membrane</keyword>
<dbReference type="STRING" id="195105.CN97_18060"/>
<sequence>MQAKLSVKNVSKIFGDKPEEARALLQKGATKQDILEATGATVGVRDATFDVSEGEIFVIMGLSGSGKSTLVRMLNGLIPATTGSILIDGDDIASASAPHLRRIRREKIAMVFQHFSLFPHWTVAENVAYGLKVKGVDAATRDREAREVLDRVGLAAWADALPSDLSGGMQQRVGIARGLASGPEILLMDEPFGALDPLIRREMQEELIQLQRKMRKTIVFITHDLNEAMMLGDRIAIMKDGAIVQIGTAQEIVTSPADDYVAAFVADIDRGRVFTVEDISLRPAAIQLGRHTATAALKKMEESEAGALHVLDGDRIVGIVTYRDLAAIVARKGENAGTVLEAMREDFPSVDTKSPLADVYEAAGIGLPVAVTDRHDRLVGVVEPKDVLAQLATSRTETNGEAANEPR</sequence>
<dbReference type="InterPro" id="IPR027417">
    <property type="entry name" value="P-loop_NTPase"/>
</dbReference>
<dbReference type="EMBL" id="JGYG01000007">
    <property type="protein sequence ID" value="KFI28651.1"/>
    <property type="molecule type" value="Genomic_DNA"/>
</dbReference>
<evidence type="ECO:0000313" key="10">
    <source>
        <dbReference type="EMBL" id="KFI28651.1"/>
    </source>
</evidence>
<dbReference type="GO" id="GO:0005886">
    <property type="term" value="C:plasma membrane"/>
    <property type="evidence" value="ECO:0007669"/>
    <property type="project" value="UniProtKB-SubCell"/>
</dbReference>
<dbReference type="Gene3D" id="3.10.580.10">
    <property type="entry name" value="CBS-domain"/>
    <property type="match status" value="1"/>
</dbReference>
<dbReference type="GO" id="GO:0005524">
    <property type="term" value="F:ATP binding"/>
    <property type="evidence" value="ECO:0007669"/>
    <property type="project" value="UniProtKB-UniRule"/>
</dbReference>
<dbReference type="SUPFAM" id="SSF54631">
    <property type="entry name" value="CBS-domain pair"/>
    <property type="match status" value="1"/>
</dbReference>
<comment type="subcellular location">
    <subcellularLocation>
        <location evidence="8">Cell inner membrane</location>
        <topology evidence="8">Peripheral membrane protein</topology>
    </subcellularLocation>
</comment>
<keyword evidence="8" id="KW-0472">Membrane</keyword>
<evidence type="ECO:0000256" key="2">
    <source>
        <dbReference type="ARBA" id="ARBA00022448"/>
    </source>
</evidence>
<evidence type="ECO:0000256" key="5">
    <source>
        <dbReference type="ARBA" id="ARBA00022970"/>
    </source>
</evidence>
<dbReference type="Pfam" id="PF00571">
    <property type="entry name" value="CBS"/>
    <property type="match status" value="2"/>
</dbReference>
<dbReference type="PANTHER" id="PTHR43869">
    <property type="entry name" value="GLYCINE BETAINE/PROLINE BETAINE TRANSPORT SYSTEM ATP-BINDING PROTEIN PROV"/>
    <property type="match status" value="1"/>
</dbReference>
<evidence type="ECO:0000259" key="9">
    <source>
        <dbReference type="PROSITE" id="PS50893"/>
    </source>
</evidence>
<dbReference type="Gene3D" id="3.40.50.300">
    <property type="entry name" value="P-loop containing nucleotide triphosphate hydrolases"/>
    <property type="match status" value="1"/>
</dbReference>
<protein>
    <recommendedName>
        <fullName evidence="8">Quaternary amine transport ATP-binding protein</fullName>
        <ecNumber evidence="8">7.6.2.9</ecNumber>
    </recommendedName>
</protein>
<dbReference type="FunFam" id="3.40.50.300:FF:000201">
    <property type="entry name" value="Glycine betaine/L-proline ABC transporter ATP-binding protein"/>
    <property type="match status" value="1"/>
</dbReference>
<dbReference type="eggNOG" id="COG4175">
    <property type="taxonomic scope" value="Bacteria"/>
</dbReference>
<dbReference type="CDD" id="cd03294">
    <property type="entry name" value="ABC_Pro_Gly_Betaine"/>
    <property type="match status" value="1"/>
</dbReference>
<dbReference type="PROSITE" id="PS50893">
    <property type="entry name" value="ABC_TRANSPORTER_2"/>
    <property type="match status" value="1"/>
</dbReference>
<dbReference type="Proteomes" id="UP000028826">
    <property type="component" value="Unassembled WGS sequence"/>
</dbReference>
<evidence type="ECO:0000256" key="1">
    <source>
        <dbReference type="ARBA" id="ARBA00005417"/>
    </source>
</evidence>
<keyword evidence="11" id="KW-1185">Reference proteome</keyword>
<name>A0A086Y301_9RHOB</name>
<evidence type="ECO:0000256" key="8">
    <source>
        <dbReference type="RuleBase" id="RU369116"/>
    </source>
</evidence>
<evidence type="ECO:0000256" key="4">
    <source>
        <dbReference type="ARBA" id="ARBA00022840"/>
    </source>
</evidence>
<keyword evidence="3 8" id="KW-0547">Nucleotide-binding</keyword>
<dbReference type="GO" id="GO:0015418">
    <property type="term" value="F:ABC-type quaternary ammonium compound transporting activity"/>
    <property type="evidence" value="ECO:0007669"/>
    <property type="project" value="UniProtKB-EC"/>
</dbReference>
<comment type="caution">
    <text evidence="10">The sequence shown here is derived from an EMBL/GenBank/DDBJ whole genome shotgun (WGS) entry which is preliminary data.</text>
</comment>
<dbReference type="PANTHER" id="PTHR43869:SF1">
    <property type="entry name" value="GLYCINE BETAINE_PROLINE BETAINE TRANSPORT SYSTEM ATP-BINDING PROTEIN PROV"/>
    <property type="match status" value="1"/>
</dbReference>
<comment type="subunit">
    <text evidence="8">The complex is probably composed of two ATP-binding proteins, two transmembrane proteins and a solute-binding protein.</text>
</comment>
<reference evidence="10 11" key="1">
    <citation type="submission" date="2014-03" db="EMBL/GenBank/DDBJ databases">
        <title>Genome of Haematobacter massiliensis CCUG 47968.</title>
        <authorList>
            <person name="Wang D."/>
            <person name="Wang G."/>
        </authorList>
    </citation>
    <scope>NUCLEOTIDE SEQUENCE [LARGE SCALE GENOMIC DNA]</scope>
    <source>
        <strain evidence="10 11">CCUG 47968</strain>
    </source>
</reference>
<proteinExistence type="inferred from homology"/>
<dbReference type="GO" id="GO:0031460">
    <property type="term" value="P:glycine betaine transport"/>
    <property type="evidence" value="ECO:0007669"/>
    <property type="project" value="InterPro"/>
</dbReference>
<dbReference type="InterPro" id="IPR000644">
    <property type="entry name" value="CBS_dom"/>
</dbReference>
<gene>
    <name evidence="10" type="ORF">CN97_18060</name>
</gene>
<dbReference type="InterPro" id="IPR017871">
    <property type="entry name" value="ABC_transporter-like_CS"/>
</dbReference>
<keyword evidence="2 8" id="KW-0813">Transport</keyword>
<dbReference type="SMART" id="SM00382">
    <property type="entry name" value="AAA"/>
    <property type="match status" value="1"/>
</dbReference>
<dbReference type="InterPro" id="IPR003439">
    <property type="entry name" value="ABC_transporter-like_ATP-bd"/>
</dbReference>
<dbReference type="InterPro" id="IPR046342">
    <property type="entry name" value="CBS_dom_sf"/>
</dbReference>
<dbReference type="InterPro" id="IPR003593">
    <property type="entry name" value="AAA+_ATPase"/>
</dbReference>
<dbReference type="SMART" id="SM00116">
    <property type="entry name" value="CBS"/>
    <property type="match status" value="2"/>
</dbReference>
<evidence type="ECO:0000256" key="3">
    <source>
        <dbReference type="ARBA" id="ARBA00022741"/>
    </source>
</evidence>
<keyword evidence="4 8" id="KW-0067">ATP-binding</keyword>
<evidence type="ECO:0000256" key="6">
    <source>
        <dbReference type="ARBA" id="ARBA00051811"/>
    </source>
</evidence>
<organism evidence="10 11">
    <name type="scientific">Haematobacter massiliensis</name>
    <dbReference type="NCBI Taxonomy" id="195105"/>
    <lineage>
        <taxon>Bacteria</taxon>
        <taxon>Pseudomonadati</taxon>
        <taxon>Pseudomonadota</taxon>
        <taxon>Alphaproteobacteria</taxon>
        <taxon>Rhodobacterales</taxon>
        <taxon>Paracoccaceae</taxon>
        <taxon>Haematobacter</taxon>
    </lineage>
</organism>
<accession>A0A086Y301</accession>
<dbReference type="GO" id="GO:0006970">
    <property type="term" value="P:response to osmotic stress"/>
    <property type="evidence" value="ECO:0007669"/>
    <property type="project" value="UniProtKB-ARBA"/>
</dbReference>
<dbReference type="GO" id="GO:0006865">
    <property type="term" value="P:amino acid transport"/>
    <property type="evidence" value="ECO:0007669"/>
    <property type="project" value="UniProtKB-UniRule"/>
</dbReference>
<comment type="similarity">
    <text evidence="1 8">Belongs to the ABC transporter superfamily.</text>
</comment>
<keyword evidence="8" id="KW-1003">Cell membrane</keyword>
<evidence type="ECO:0000313" key="11">
    <source>
        <dbReference type="Proteomes" id="UP000028826"/>
    </source>
</evidence>
<keyword evidence="5" id="KW-0029">Amino-acid transport</keyword>
<dbReference type="Pfam" id="PF00005">
    <property type="entry name" value="ABC_tran"/>
    <property type="match status" value="1"/>
</dbReference>
<dbReference type="RefSeq" id="WP_035711610.1">
    <property type="nucleotide sequence ID" value="NZ_CAMIFG010000002.1"/>
</dbReference>
<evidence type="ECO:0000256" key="7">
    <source>
        <dbReference type="ARBA" id="ARBA00061968"/>
    </source>
</evidence>
<dbReference type="PROSITE" id="PS00211">
    <property type="entry name" value="ABC_TRANSPORTER_1"/>
    <property type="match status" value="1"/>
</dbReference>